<protein>
    <submittedName>
        <fullName evidence="1">Uncharacterized protein</fullName>
    </submittedName>
</protein>
<sequence length="237" mass="25143">MQWKDWTDPLDTLGSRIPNAALMEFLKALPMESTDTRYAAWGAAGASASATQDILGDMRSRTLRHSGKVGQILVAALSGRDPAGALSAALVLDSLDAWVRLGFLHDSSEPKGAFSESEQNARLSRAAITDMFHLAASAMQSDVPEISMSAATAVAGMVEHAPEEVLDSFLEPMLALPMAVKQGEQLRQGLLDCTVIAANDLPDSGEPVATSSLIAWSDIAACLLRAKESGMDFSDPR</sequence>
<dbReference type="EMBL" id="JALJOT010000003">
    <property type="protein sequence ID" value="KAK9916435.1"/>
    <property type="molecule type" value="Genomic_DNA"/>
</dbReference>
<accession>A0ABR2YYI4</accession>
<evidence type="ECO:0000313" key="2">
    <source>
        <dbReference type="Proteomes" id="UP001491310"/>
    </source>
</evidence>
<proteinExistence type="predicted"/>
<organism evidence="1 2">
    <name type="scientific">Coccomyxa subellipsoidea</name>
    <dbReference type="NCBI Taxonomy" id="248742"/>
    <lineage>
        <taxon>Eukaryota</taxon>
        <taxon>Viridiplantae</taxon>
        <taxon>Chlorophyta</taxon>
        <taxon>core chlorophytes</taxon>
        <taxon>Trebouxiophyceae</taxon>
        <taxon>Trebouxiophyceae incertae sedis</taxon>
        <taxon>Coccomyxaceae</taxon>
        <taxon>Coccomyxa</taxon>
    </lineage>
</organism>
<dbReference type="Proteomes" id="UP001491310">
    <property type="component" value="Unassembled WGS sequence"/>
</dbReference>
<gene>
    <name evidence="1" type="ORF">WJX75_002534</name>
</gene>
<comment type="caution">
    <text evidence="1">The sequence shown here is derived from an EMBL/GenBank/DDBJ whole genome shotgun (WGS) entry which is preliminary data.</text>
</comment>
<evidence type="ECO:0000313" key="1">
    <source>
        <dbReference type="EMBL" id="KAK9916435.1"/>
    </source>
</evidence>
<reference evidence="1 2" key="1">
    <citation type="journal article" date="2024" name="Nat. Commun.">
        <title>Phylogenomics reveals the evolutionary origins of lichenization in chlorophyte algae.</title>
        <authorList>
            <person name="Puginier C."/>
            <person name="Libourel C."/>
            <person name="Otte J."/>
            <person name="Skaloud P."/>
            <person name="Haon M."/>
            <person name="Grisel S."/>
            <person name="Petersen M."/>
            <person name="Berrin J.G."/>
            <person name="Delaux P.M."/>
            <person name="Dal Grande F."/>
            <person name="Keller J."/>
        </authorList>
    </citation>
    <scope>NUCLEOTIDE SEQUENCE [LARGE SCALE GENOMIC DNA]</scope>
    <source>
        <strain evidence="1 2">SAG 216-7</strain>
    </source>
</reference>
<name>A0ABR2YYI4_9CHLO</name>
<keyword evidence="2" id="KW-1185">Reference proteome</keyword>